<dbReference type="InParanoid" id="A0A1Y1XU94"/>
<dbReference type="AlphaFoldDB" id="A0A1Y1XU94"/>
<evidence type="ECO:0000313" key="3">
    <source>
        <dbReference type="Proteomes" id="UP000193498"/>
    </source>
</evidence>
<dbReference type="InterPro" id="IPR033473">
    <property type="entry name" value="Atos-like_C"/>
</dbReference>
<reference evidence="2 3" key="1">
    <citation type="submission" date="2016-07" db="EMBL/GenBank/DDBJ databases">
        <title>Pervasive Adenine N6-methylation of Active Genes in Fungi.</title>
        <authorList>
            <consortium name="DOE Joint Genome Institute"/>
            <person name="Mondo S.J."/>
            <person name="Dannebaum R.O."/>
            <person name="Kuo R.C."/>
            <person name="Labutti K."/>
            <person name="Haridas S."/>
            <person name="Kuo A."/>
            <person name="Salamov A."/>
            <person name="Ahrendt S.R."/>
            <person name="Lipzen A."/>
            <person name="Sullivan W."/>
            <person name="Andreopoulos W.B."/>
            <person name="Clum A."/>
            <person name="Lindquist E."/>
            <person name="Daum C."/>
            <person name="Ramamoorthy G.K."/>
            <person name="Gryganskyi A."/>
            <person name="Culley D."/>
            <person name="Magnuson J.K."/>
            <person name="James T.Y."/>
            <person name="O'Malley M.A."/>
            <person name="Stajich J.E."/>
            <person name="Spatafora J.W."/>
            <person name="Visel A."/>
            <person name="Grigoriev I.V."/>
        </authorList>
    </citation>
    <scope>NUCLEOTIDE SEQUENCE [LARGE SCALE GENOMIC DNA]</scope>
    <source>
        <strain evidence="2 3">CBS 931.73</strain>
    </source>
</reference>
<comment type="caution">
    <text evidence="2">The sequence shown here is derived from an EMBL/GenBank/DDBJ whole genome shotgun (WGS) entry which is preliminary data.</text>
</comment>
<dbReference type="Proteomes" id="UP000193498">
    <property type="component" value="Unassembled WGS sequence"/>
</dbReference>
<feature type="domain" description="Atos-like conserved" evidence="1">
    <location>
        <begin position="417"/>
        <end position="483"/>
    </location>
</feature>
<dbReference type="InterPro" id="IPR036570">
    <property type="entry name" value="HORMA_dom_sf"/>
</dbReference>
<evidence type="ECO:0000259" key="1">
    <source>
        <dbReference type="SMART" id="SM01177"/>
    </source>
</evidence>
<dbReference type="OrthoDB" id="8625101at2759"/>
<dbReference type="Pfam" id="PF13915">
    <property type="entry name" value="DUF4210"/>
    <property type="match status" value="1"/>
</dbReference>
<dbReference type="PANTHER" id="PTHR13199:SF11">
    <property type="entry name" value="PROTEIN ATOSSA"/>
    <property type="match status" value="1"/>
</dbReference>
<dbReference type="SMART" id="SM01177">
    <property type="entry name" value="DUF4210"/>
    <property type="match status" value="1"/>
</dbReference>
<dbReference type="PANTHER" id="PTHR13199">
    <property type="entry name" value="GH03947P"/>
    <property type="match status" value="1"/>
</dbReference>
<organism evidence="2 3">
    <name type="scientific">Basidiobolus meristosporus CBS 931.73</name>
    <dbReference type="NCBI Taxonomy" id="1314790"/>
    <lineage>
        <taxon>Eukaryota</taxon>
        <taxon>Fungi</taxon>
        <taxon>Fungi incertae sedis</taxon>
        <taxon>Zoopagomycota</taxon>
        <taxon>Entomophthoromycotina</taxon>
        <taxon>Basidiobolomycetes</taxon>
        <taxon>Basidiobolales</taxon>
        <taxon>Basidiobolaceae</taxon>
        <taxon>Basidiobolus</taxon>
    </lineage>
</organism>
<protein>
    <recommendedName>
        <fullName evidence="1">Atos-like conserved domain-containing protein</fullName>
    </recommendedName>
</protein>
<name>A0A1Y1XU94_9FUNG</name>
<keyword evidence="3" id="KW-1185">Reference proteome</keyword>
<dbReference type="InterPro" id="IPR025261">
    <property type="entry name" value="Atos-like_cons_dom"/>
</dbReference>
<dbReference type="InterPro" id="IPR051506">
    <property type="entry name" value="ATOS_Transcription_Regulators"/>
</dbReference>
<gene>
    <name evidence="2" type="ORF">K493DRAFT_318785</name>
</gene>
<dbReference type="Pfam" id="PF13889">
    <property type="entry name" value="Chromosome_seg"/>
    <property type="match status" value="1"/>
</dbReference>
<accession>A0A1Y1XU94</accession>
<proteinExistence type="predicted"/>
<dbReference type="Gene3D" id="3.30.900.10">
    <property type="entry name" value="HORMA domain"/>
    <property type="match status" value="1"/>
</dbReference>
<dbReference type="EMBL" id="MCFE01000457">
    <property type="protein sequence ID" value="ORX89318.1"/>
    <property type="molecule type" value="Genomic_DNA"/>
</dbReference>
<evidence type="ECO:0000313" key="2">
    <source>
        <dbReference type="EMBL" id="ORX89318.1"/>
    </source>
</evidence>
<sequence>MPSALEVVSTSSQHLDTKFEMEFVTKISQIILRARISTQQPEHSFDSALNAWKNGAPIHIHIFSKPNNALLECWSISFESCERKLNERSKLDTTQLVLLLQSIYSQIRFLPLHSVIGTNQIPKEELGYDIAAYGSVCSTKCFPSELSLTSNQFNGASTAFGKLNVCVSYCTEELEKIKAGEGQVPTETHLEYVKEDPERVDHDVSESALGDFADPVRHTYEAGQQTPQLKRKSSALDSLQGGYMSKSLHHTTTQKLAILKEETEHASGSKEDVEELNETRFTKWNTEEDRMGAPPSFRLSRPVSIPAASPIGDSPHHTFTHPFAESHSSIVREENRRFALNQPVASSTVEPTILKPYNCQINLTPPSPSPLSPFKHSVPRNSPLYQPSMMGAMMPPRYGGRRSSLSCLNPSELFGSLVGSYEESILSGRMSTLPSKPINFAVQIGVLGKGKCKPSLKCPPHLNLDFPAYFYQHGNSDSPSPYVGTVDLEGGELQNVNDKRFPHGYRIPPKGQLQVVIKNPNKTAVKFFLIPYDFSDMPENSKTFLRQKSYSVPESPSESRTLRYAIHLQFCSPSKKRIYLYKNIRVVFSHRVPDGSERLKVMCEGPGEPKYIPALNLSPTKERIMDVIEPAIISPPMDVNGNVLTPFSAAEAFARREFRRPSITSTISESLLKIKLSEESLRSADRCEEVRIEPKQTPEYDDQVAHPAAGEFKADKSLKILPK</sequence>